<dbReference type="PROSITE" id="PS51257">
    <property type="entry name" value="PROKAR_LIPOPROTEIN"/>
    <property type="match status" value="1"/>
</dbReference>
<reference evidence="3" key="1">
    <citation type="journal article" date="2019" name="Int. J. Syst. Evol. Microbiol.">
        <title>The Global Catalogue of Microorganisms (GCM) 10K type strain sequencing project: providing services to taxonomists for standard genome sequencing and annotation.</title>
        <authorList>
            <consortium name="The Broad Institute Genomics Platform"/>
            <consortium name="The Broad Institute Genome Sequencing Center for Infectious Disease"/>
            <person name="Wu L."/>
            <person name="Ma J."/>
        </authorList>
    </citation>
    <scope>NUCLEOTIDE SEQUENCE [LARGE SCALE GENOMIC DNA]</scope>
    <source>
        <strain evidence="3">JCM 17066</strain>
    </source>
</reference>
<dbReference type="RefSeq" id="WP_378999211.1">
    <property type="nucleotide sequence ID" value="NZ_JBHSMT010000028.1"/>
</dbReference>
<evidence type="ECO:0000313" key="2">
    <source>
        <dbReference type="EMBL" id="MFC5475689.1"/>
    </source>
</evidence>
<dbReference type="EMBL" id="JBHSMT010000028">
    <property type="protein sequence ID" value="MFC5475689.1"/>
    <property type="molecule type" value="Genomic_DNA"/>
</dbReference>
<name>A0ABW0MCY4_9BURK</name>
<feature type="transmembrane region" description="Helical" evidence="1">
    <location>
        <begin position="39"/>
        <end position="56"/>
    </location>
</feature>
<keyword evidence="1" id="KW-0812">Transmembrane</keyword>
<evidence type="ECO:0000256" key="1">
    <source>
        <dbReference type="SAM" id="Phobius"/>
    </source>
</evidence>
<sequence>MKDKARGRYEQKIPDLALGAIVSISGATACCFLAGPNGTLRIFAFWCAGIIVLHLWSSNSRAARITAAVILPAILLQYMLPNSFRSAIAALPTANCDE</sequence>
<keyword evidence="1" id="KW-0472">Membrane</keyword>
<dbReference type="Proteomes" id="UP001596045">
    <property type="component" value="Unassembled WGS sequence"/>
</dbReference>
<evidence type="ECO:0000313" key="3">
    <source>
        <dbReference type="Proteomes" id="UP001596045"/>
    </source>
</evidence>
<keyword evidence="1" id="KW-1133">Transmembrane helix</keyword>
<protein>
    <submittedName>
        <fullName evidence="2">Uncharacterized protein</fullName>
    </submittedName>
</protein>
<comment type="caution">
    <text evidence="2">The sequence shown here is derived from an EMBL/GenBank/DDBJ whole genome shotgun (WGS) entry which is preliminary data.</text>
</comment>
<accession>A0ABW0MCY4</accession>
<proteinExistence type="predicted"/>
<keyword evidence="3" id="KW-1185">Reference proteome</keyword>
<gene>
    <name evidence="2" type="ORF">ACFPM8_17135</name>
</gene>
<organism evidence="2 3">
    <name type="scientific">Paraherbaspirillum soli</name>
    <dbReference type="NCBI Taxonomy" id="631222"/>
    <lineage>
        <taxon>Bacteria</taxon>
        <taxon>Pseudomonadati</taxon>
        <taxon>Pseudomonadota</taxon>
        <taxon>Betaproteobacteria</taxon>
        <taxon>Burkholderiales</taxon>
        <taxon>Oxalobacteraceae</taxon>
        <taxon>Paraherbaspirillum</taxon>
    </lineage>
</organism>